<gene>
    <name evidence="2" type="ORF">XELAEV_18043852mg</name>
</gene>
<dbReference type="EMBL" id="CM004482">
    <property type="protein sequence ID" value="OCT62761.1"/>
    <property type="molecule type" value="Genomic_DNA"/>
</dbReference>
<accession>A0A974H373</accession>
<name>A0A974H373_XENLA</name>
<organism evidence="2 3">
    <name type="scientific">Xenopus laevis</name>
    <name type="common">African clawed frog</name>
    <dbReference type="NCBI Taxonomy" id="8355"/>
    <lineage>
        <taxon>Eukaryota</taxon>
        <taxon>Metazoa</taxon>
        <taxon>Chordata</taxon>
        <taxon>Craniata</taxon>
        <taxon>Vertebrata</taxon>
        <taxon>Euteleostomi</taxon>
        <taxon>Amphibia</taxon>
        <taxon>Batrachia</taxon>
        <taxon>Anura</taxon>
        <taxon>Pipoidea</taxon>
        <taxon>Pipidae</taxon>
        <taxon>Xenopodinae</taxon>
        <taxon>Xenopus</taxon>
        <taxon>Xenopus</taxon>
    </lineage>
</organism>
<dbReference type="AlphaFoldDB" id="A0A974H373"/>
<sequence length="74" mass="8363">MRLWFSPLQRVVGTGVIHGRYCVYSKAHRWGDKSLEGFRTDKIQVTQHSGTRPGSEDGALRTSTKTVMRGGVWK</sequence>
<reference evidence="3" key="1">
    <citation type="journal article" date="2016" name="Nature">
        <title>Genome evolution in the allotetraploid frog Xenopus laevis.</title>
        <authorList>
            <person name="Session A.M."/>
            <person name="Uno Y."/>
            <person name="Kwon T."/>
            <person name="Chapman J.A."/>
            <person name="Toyoda A."/>
            <person name="Takahashi S."/>
            <person name="Fukui A."/>
            <person name="Hikosaka A."/>
            <person name="Suzuki A."/>
            <person name="Kondo M."/>
            <person name="van Heeringen S.J."/>
            <person name="Quigley I."/>
            <person name="Heinz S."/>
            <person name="Ogino H."/>
            <person name="Ochi H."/>
            <person name="Hellsten U."/>
            <person name="Lyons J.B."/>
            <person name="Simakov O."/>
            <person name="Putnam N."/>
            <person name="Stites J."/>
            <person name="Kuroki Y."/>
            <person name="Tanaka T."/>
            <person name="Michiue T."/>
            <person name="Watanabe M."/>
            <person name="Bogdanovic O."/>
            <person name="Lister R."/>
            <person name="Georgiou G."/>
            <person name="Paranjpe S.S."/>
            <person name="van Kruijsbergen I."/>
            <person name="Shu S."/>
            <person name="Carlson J."/>
            <person name="Kinoshita T."/>
            <person name="Ohta Y."/>
            <person name="Mawaribuchi S."/>
            <person name="Jenkins J."/>
            <person name="Grimwood J."/>
            <person name="Schmutz J."/>
            <person name="Mitros T."/>
            <person name="Mozaffari S.V."/>
            <person name="Suzuki Y."/>
            <person name="Haramoto Y."/>
            <person name="Yamamoto T.S."/>
            <person name="Takagi C."/>
            <person name="Heald R."/>
            <person name="Miller K."/>
            <person name="Haudenschild C."/>
            <person name="Kitzman J."/>
            <person name="Nakayama T."/>
            <person name="Izutsu Y."/>
            <person name="Robert J."/>
            <person name="Fortriede J."/>
            <person name="Burns K."/>
            <person name="Lotay V."/>
            <person name="Karimi K."/>
            <person name="Yasuoka Y."/>
            <person name="Dichmann D.S."/>
            <person name="Flajnik M.F."/>
            <person name="Houston D.W."/>
            <person name="Shendure J."/>
            <person name="DuPasquier L."/>
            <person name="Vize P.D."/>
            <person name="Zorn A.M."/>
            <person name="Ito M."/>
            <person name="Marcotte E.M."/>
            <person name="Wallingford J.B."/>
            <person name="Ito Y."/>
            <person name="Asashima M."/>
            <person name="Ueno N."/>
            <person name="Matsuda Y."/>
            <person name="Veenstra G.J."/>
            <person name="Fujiyama A."/>
            <person name="Harland R.M."/>
            <person name="Taira M."/>
            <person name="Rokhsar D.S."/>
        </authorList>
    </citation>
    <scope>NUCLEOTIDE SEQUENCE [LARGE SCALE GENOMIC DNA]</scope>
    <source>
        <strain evidence="3">J</strain>
    </source>
</reference>
<feature type="region of interest" description="Disordered" evidence="1">
    <location>
        <begin position="47"/>
        <end position="74"/>
    </location>
</feature>
<proteinExistence type="predicted"/>
<dbReference type="Proteomes" id="UP000694892">
    <property type="component" value="Chromosome 9_10L"/>
</dbReference>
<evidence type="ECO:0000313" key="3">
    <source>
        <dbReference type="Proteomes" id="UP000694892"/>
    </source>
</evidence>
<protein>
    <submittedName>
        <fullName evidence="2">Uncharacterized protein</fullName>
    </submittedName>
</protein>
<evidence type="ECO:0000313" key="2">
    <source>
        <dbReference type="EMBL" id="OCT62761.1"/>
    </source>
</evidence>
<evidence type="ECO:0000256" key="1">
    <source>
        <dbReference type="SAM" id="MobiDB-lite"/>
    </source>
</evidence>